<evidence type="ECO:0000313" key="2">
    <source>
        <dbReference type="EMBL" id="KAK2939932.1"/>
    </source>
</evidence>
<evidence type="ECO:0000313" key="3">
    <source>
        <dbReference type="Proteomes" id="UP001281761"/>
    </source>
</evidence>
<reference evidence="2 3" key="1">
    <citation type="journal article" date="2022" name="bioRxiv">
        <title>Genomics of Preaxostyla Flagellates Illuminates Evolutionary Transitions and the Path Towards Mitochondrial Loss.</title>
        <authorList>
            <person name="Novak L.V.F."/>
            <person name="Treitli S.C."/>
            <person name="Pyrih J."/>
            <person name="Halakuc P."/>
            <person name="Pipaliya S.V."/>
            <person name="Vacek V."/>
            <person name="Brzon O."/>
            <person name="Soukal P."/>
            <person name="Eme L."/>
            <person name="Dacks J.B."/>
            <person name="Karnkowska A."/>
            <person name="Elias M."/>
            <person name="Hampl V."/>
        </authorList>
    </citation>
    <scope>NUCLEOTIDE SEQUENCE [LARGE SCALE GENOMIC DNA]</scope>
    <source>
        <strain evidence="2">NAU3</strain>
        <tissue evidence="2">Gut</tissue>
    </source>
</reference>
<name>A0ABQ9WKE1_9EUKA</name>
<gene>
    <name evidence="2" type="ORF">BLNAU_25158</name>
</gene>
<dbReference type="EMBL" id="JARBJD010000798">
    <property type="protein sequence ID" value="KAK2939932.1"/>
    <property type="molecule type" value="Genomic_DNA"/>
</dbReference>
<keyword evidence="3" id="KW-1185">Reference proteome</keyword>
<sequence length="493" mass="54338">MPALVLPDSLINISLKLDRLHHLSFKLQPPPPENATAIGMPKPYIVQFDKDEIFEGECIHVERQTVEVVPPPSSINTETIAELTSLSLSISTSLGADIVLQPPMVENHEKEKTAEHLATARPHQRTVHIAGPTNPGEQPSSPEARTIACLSILSRAPTPLAATESPRQPQSLSRRCTTLSNSQKFQQPISFMMYPMPQHTLTEAVDVLNSIPCTFQYADGSSRKAVVERLKDTINMLDFTPRFIQDLSQQEETLEDVRNRWSCIDVIGNMFEQCITSGLILLDSPQEDPINFTTAYASPEAQTTMPDLCTRQLRATSALFEASRPNDRFTPSGLRNPELPTICKRLVNQSIRVGAEFSRLKRGGRVSTTSAELQLSFPPTPSRSTVETTDWTRDHIPVVDEDNSKREVSNCHASLKELRAHAARAAGDSSGTSCDRQVGEDGAGEAALDEDHSHQQAADSSPVLAFGVINAVLELVELQQPRLSRHELPTRIV</sequence>
<proteinExistence type="predicted"/>
<feature type="region of interest" description="Disordered" evidence="1">
    <location>
        <begin position="422"/>
        <end position="459"/>
    </location>
</feature>
<comment type="caution">
    <text evidence="2">The sequence shown here is derived from an EMBL/GenBank/DDBJ whole genome shotgun (WGS) entry which is preliminary data.</text>
</comment>
<evidence type="ECO:0000256" key="1">
    <source>
        <dbReference type="SAM" id="MobiDB-lite"/>
    </source>
</evidence>
<protein>
    <submittedName>
        <fullName evidence="2">Uncharacterized protein</fullName>
    </submittedName>
</protein>
<accession>A0ABQ9WKE1</accession>
<dbReference type="Proteomes" id="UP001281761">
    <property type="component" value="Unassembled WGS sequence"/>
</dbReference>
<feature type="region of interest" description="Disordered" evidence="1">
    <location>
        <begin position="116"/>
        <end position="143"/>
    </location>
</feature>
<organism evidence="2 3">
    <name type="scientific">Blattamonas nauphoetae</name>
    <dbReference type="NCBI Taxonomy" id="2049346"/>
    <lineage>
        <taxon>Eukaryota</taxon>
        <taxon>Metamonada</taxon>
        <taxon>Preaxostyla</taxon>
        <taxon>Oxymonadida</taxon>
        <taxon>Blattamonas</taxon>
    </lineage>
</organism>